<accession>A0AAE1K206</accession>
<reference evidence="1" key="1">
    <citation type="submission" date="2023-10" db="EMBL/GenBank/DDBJ databases">
        <title>Genome assemblies of two species of porcelain crab, Petrolisthes cinctipes and Petrolisthes manimaculis (Anomura: Porcellanidae).</title>
        <authorList>
            <person name="Angst P."/>
        </authorList>
    </citation>
    <scope>NUCLEOTIDE SEQUENCE</scope>
    <source>
        <strain evidence="1">PB745_01</strain>
        <tissue evidence="1">Gill</tissue>
    </source>
</reference>
<keyword evidence="2" id="KW-1185">Reference proteome</keyword>
<evidence type="ECO:0000313" key="2">
    <source>
        <dbReference type="Proteomes" id="UP001286313"/>
    </source>
</evidence>
<comment type="caution">
    <text evidence="1">The sequence shown here is derived from an EMBL/GenBank/DDBJ whole genome shotgun (WGS) entry which is preliminary data.</text>
</comment>
<dbReference type="AlphaFoldDB" id="A0AAE1K206"/>
<gene>
    <name evidence="1" type="ORF">Pcinc_030849</name>
</gene>
<name>A0AAE1K206_PETCI</name>
<dbReference type="Proteomes" id="UP001286313">
    <property type="component" value="Unassembled WGS sequence"/>
</dbReference>
<sequence length="201" mass="23118">MAPQHRIFNRDINIQSNGNNGRVTRCVRREREEAFDSDERDYEHRYYSYNHDVDESDNAMRKPSVTQNVFTGPSIRLDDSKGLQEFSDDLWSSMNTLTKIGELDTHSHVEIVAKRFTGEMLREYQRAREKFKERHGVGPKMGWDRITCQVAKSPTDATLMAVLIDTPGGYTNQHPSPAVMKVCWVFRVKNKSFGQDEGVAS</sequence>
<organism evidence="1 2">
    <name type="scientific">Petrolisthes cinctipes</name>
    <name type="common">Flat porcelain crab</name>
    <dbReference type="NCBI Taxonomy" id="88211"/>
    <lineage>
        <taxon>Eukaryota</taxon>
        <taxon>Metazoa</taxon>
        <taxon>Ecdysozoa</taxon>
        <taxon>Arthropoda</taxon>
        <taxon>Crustacea</taxon>
        <taxon>Multicrustacea</taxon>
        <taxon>Malacostraca</taxon>
        <taxon>Eumalacostraca</taxon>
        <taxon>Eucarida</taxon>
        <taxon>Decapoda</taxon>
        <taxon>Pleocyemata</taxon>
        <taxon>Anomura</taxon>
        <taxon>Galatheoidea</taxon>
        <taxon>Porcellanidae</taxon>
        <taxon>Petrolisthes</taxon>
    </lineage>
</organism>
<protein>
    <submittedName>
        <fullName evidence="1">Uncharacterized protein</fullName>
    </submittedName>
</protein>
<proteinExistence type="predicted"/>
<evidence type="ECO:0000313" key="1">
    <source>
        <dbReference type="EMBL" id="KAK3863376.1"/>
    </source>
</evidence>
<dbReference type="EMBL" id="JAWQEG010004028">
    <property type="protein sequence ID" value="KAK3863376.1"/>
    <property type="molecule type" value="Genomic_DNA"/>
</dbReference>